<dbReference type="InterPro" id="IPR046112">
    <property type="entry name" value="DUF6049"/>
</dbReference>
<accession>A0ABU9H753</accession>
<comment type="caution">
    <text evidence="1">The sequence shown here is derived from an EMBL/GenBank/DDBJ whole genome shotgun (WGS) entry which is preliminary data.</text>
</comment>
<protein>
    <submittedName>
        <fullName evidence="1">DUF6049 family protein</fullName>
    </submittedName>
</protein>
<evidence type="ECO:0000313" key="1">
    <source>
        <dbReference type="EMBL" id="MEL0657471.1"/>
    </source>
</evidence>
<feature type="non-terminal residue" evidence="1">
    <location>
        <position position="70"/>
    </location>
</feature>
<evidence type="ECO:0000313" key="2">
    <source>
        <dbReference type="Proteomes" id="UP001371391"/>
    </source>
</evidence>
<feature type="non-terminal residue" evidence="1">
    <location>
        <position position="1"/>
    </location>
</feature>
<name>A0ABU9H753_9GAMM</name>
<reference evidence="1 2" key="1">
    <citation type="submission" date="2024-02" db="EMBL/GenBank/DDBJ databases">
        <title>Bacteria isolated from the canopy kelp, Nereocystis luetkeana.</title>
        <authorList>
            <person name="Pfister C.A."/>
            <person name="Younker I.T."/>
            <person name="Light S.H."/>
        </authorList>
    </citation>
    <scope>NUCLEOTIDE SEQUENCE [LARGE SCALE GENOMIC DNA]</scope>
    <source>
        <strain evidence="1 2">TI.1.03</strain>
    </source>
</reference>
<keyword evidence="2" id="KW-1185">Reference proteome</keyword>
<dbReference type="Proteomes" id="UP001371391">
    <property type="component" value="Unassembled WGS sequence"/>
</dbReference>
<dbReference type="Pfam" id="PF19516">
    <property type="entry name" value="DUF6049"/>
    <property type="match status" value="1"/>
</dbReference>
<gene>
    <name evidence="1" type="ORF">V6257_21105</name>
</gene>
<sequence length="70" mass="7369">GEAVSAKPSSTVNVISQETEIPLDISNSLPVPVTVTVALETKDQRLKMTKAVTATLSAHNTTKVRVPVKA</sequence>
<proteinExistence type="predicted"/>
<dbReference type="EMBL" id="JBAKAW010000311">
    <property type="protein sequence ID" value="MEL0657471.1"/>
    <property type="molecule type" value="Genomic_DNA"/>
</dbReference>
<organism evidence="1 2">
    <name type="scientific">Pseudoalteromonas issachenkonii</name>
    <dbReference type="NCBI Taxonomy" id="152297"/>
    <lineage>
        <taxon>Bacteria</taxon>
        <taxon>Pseudomonadati</taxon>
        <taxon>Pseudomonadota</taxon>
        <taxon>Gammaproteobacteria</taxon>
        <taxon>Alteromonadales</taxon>
        <taxon>Pseudoalteromonadaceae</taxon>
        <taxon>Pseudoalteromonas</taxon>
    </lineage>
</organism>